<dbReference type="InterPro" id="IPR021287">
    <property type="entry name" value="Trans-sialidase_CS"/>
</dbReference>
<feature type="compositionally biased region" description="Basic and acidic residues" evidence="1">
    <location>
        <begin position="25"/>
        <end position="34"/>
    </location>
</feature>
<dbReference type="InterPro" id="IPR008377">
    <property type="entry name" value="Sialidase_trypan"/>
</dbReference>
<keyword evidence="6" id="KW-1185">Reference proteome</keyword>
<dbReference type="Gene3D" id="2.120.10.10">
    <property type="match status" value="1"/>
</dbReference>
<feature type="domain" description="Sialidase" evidence="3">
    <location>
        <begin position="103"/>
        <end position="438"/>
    </location>
</feature>
<dbReference type="CDD" id="cd15482">
    <property type="entry name" value="Sialidase_non-viral"/>
    <property type="match status" value="1"/>
</dbReference>
<dbReference type="Pfam" id="PF11052">
    <property type="entry name" value="Tr-sialidase_C"/>
    <property type="match status" value="1"/>
</dbReference>
<dbReference type="OrthoDB" id="253855at2759"/>
<evidence type="ECO:0000259" key="4">
    <source>
        <dbReference type="Pfam" id="PF22925"/>
    </source>
</evidence>
<dbReference type="Proteomes" id="UP000007350">
    <property type="component" value="Unassembled WGS sequence"/>
</dbReference>
<sequence length="1025" mass="111085">MLSRVAAVKAPRTHNRRRVTGSSGGRREGRESEQQRPNMSRLVFTSAVLLLLFFLIFCGTCGAAAAEGSKLSVAIDPFTGTTRIDSTWQDVEIKNKNASLRGPSLVEVQGSVFVVAEAHCKDGGDCSGASFTGIASKYLDVKDAGPTEISATDASIFSTDLLKEESEGIKTTNGITRPTTLVLEDSVYMLLGSYSHTKTQHVEGKNERGLLLVRGTLTVDGGNKKIRWNETHAVKPQPKGNPYLLTELIGGGGSGVVMQDGALVFPMQAKHGNGKSVLPFMHLTPSVRKWELSSNKPGEGCRDPSLVKWEQDEDGEELFMMAHCAGGYYDVYRSILNGANWYDHFEPITRVWGNSYNRTGYGVRSGSTTAIIEEKEVMLVTAPVYPKDTEGIKGRLHLWVTDGGRVYDVGPVSREKDDAAASSLLMKEKDKELILVYENKKDDGSYKLVAVNLRGQLERIKEVVKTWKDLDKALQSCRSGSSGTVDERRKGMCNGPVPTERLVGFLSGNFSETEWRDEYLGVNAIVHGSTEKRRRVPNGLTFKGSGAWAEWRVGDMGQTVPYYFANSKFTLVATVSIHEVPKEGSIPLIGVRMNDSDSTVLFGLSYTHDKKWLAIGDNSGNVEDVNTWKPNTTYQVVLRMTLDEWTVFVDQKEIHRTKYNGSLFYSHRISHFYIAGSSKDQRATGGHVTVTNVMLYNERLLGDELYELHASKVTIPSLGGEEHPTEQANSTGVSVALEPKRGEGTASHAQLTEIDPDKQRGENSVVDPVPAVPPSTGFAGSPVPEPATAPESAGASRPEDNAQFHQGETAHQATLNDENKSMQRDSVVQPRELLSTESAGVTDFEGPSESYGTEPPVEEEEADDRGGGSKSSLAASLSMDTATGTGTTGAERSLSPEARERNSEIYMSSDSSPTLQKSDAEPKSVQETDEISRTEGAKVSFEDGAEAPQTVDITAGNTSTVPGEPMIPSGFNATISSDHEISLDHGQLGELAAMALVGDGTVHGCVSRLLLLLLLLGLWVTAALC</sequence>
<accession>K2N0J3</accession>
<evidence type="ECO:0000259" key="2">
    <source>
        <dbReference type="Pfam" id="PF12429"/>
    </source>
</evidence>
<feature type="compositionally biased region" description="Polar residues" evidence="1">
    <location>
        <begin position="905"/>
        <end position="917"/>
    </location>
</feature>
<feature type="region of interest" description="Disordered" evidence="1">
    <location>
        <begin position="741"/>
        <end position="936"/>
    </location>
</feature>
<feature type="compositionally biased region" description="Polar residues" evidence="1">
    <location>
        <begin position="803"/>
        <end position="816"/>
    </location>
</feature>
<dbReference type="SUPFAM" id="SSF50939">
    <property type="entry name" value="Sialidases"/>
    <property type="match status" value="1"/>
</dbReference>
<feature type="compositionally biased region" description="Low complexity" evidence="1">
    <location>
        <begin position="870"/>
        <end position="890"/>
    </location>
</feature>
<feature type="domain" description="Trans-sialidase C-terminal" evidence="4">
    <location>
        <begin position="498"/>
        <end position="700"/>
    </location>
</feature>
<evidence type="ECO:0000256" key="1">
    <source>
        <dbReference type="SAM" id="MobiDB-lite"/>
    </source>
</evidence>
<proteinExistence type="predicted"/>
<organism evidence="5 6">
    <name type="scientific">Trypanosoma cruzi marinkellei</name>
    <dbReference type="NCBI Taxonomy" id="85056"/>
    <lineage>
        <taxon>Eukaryota</taxon>
        <taxon>Discoba</taxon>
        <taxon>Euglenozoa</taxon>
        <taxon>Kinetoplastea</taxon>
        <taxon>Metakinetoplastina</taxon>
        <taxon>Trypanosomatida</taxon>
        <taxon>Trypanosomatidae</taxon>
        <taxon>Trypanosoma</taxon>
        <taxon>Schizotrypanum</taxon>
    </lineage>
</organism>
<dbReference type="Gene3D" id="2.60.120.200">
    <property type="match status" value="1"/>
</dbReference>
<evidence type="ECO:0000259" key="3">
    <source>
        <dbReference type="Pfam" id="PF13859"/>
    </source>
</evidence>
<dbReference type="EMBL" id="AHKC01016847">
    <property type="protein sequence ID" value="EKF28081.1"/>
    <property type="molecule type" value="Genomic_DNA"/>
</dbReference>
<feature type="region of interest" description="Disordered" evidence="1">
    <location>
        <begin position="1"/>
        <end position="37"/>
    </location>
</feature>
<gene>
    <name evidence="5" type="ORF">MOQ_008182</name>
</gene>
<evidence type="ECO:0000313" key="5">
    <source>
        <dbReference type="EMBL" id="EKF28081.1"/>
    </source>
</evidence>
<comment type="caution">
    <text evidence="5">The sequence shown here is derived from an EMBL/GenBank/DDBJ whole genome shotgun (WGS) entry which is preliminary data.</text>
</comment>
<dbReference type="InterPro" id="IPR011040">
    <property type="entry name" value="Sialidase"/>
</dbReference>
<reference evidence="5 6" key="1">
    <citation type="journal article" date="2012" name="BMC Genomics">
        <title>Comparative genomic analysis of human infective Trypanosoma cruzi lineages with the bat-restricted subspecies T. cruzi marinkellei.</title>
        <authorList>
            <person name="Franzen O."/>
            <person name="Talavera-Lopez C."/>
            <person name="Ochaya S."/>
            <person name="Butler C.E."/>
            <person name="Messenger L.A."/>
            <person name="Lewis M.D."/>
            <person name="Llewellyn M.S."/>
            <person name="Marinkelle C.J."/>
            <person name="Tyler K.M."/>
            <person name="Miles M.A."/>
            <person name="Andersson B."/>
        </authorList>
    </citation>
    <scope>NUCLEOTIDE SEQUENCE [LARGE SCALE GENOMIC DNA]</scope>
    <source>
        <strain evidence="5 6">B7</strain>
    </source>
</reference>
<name>K2N0J3_TRYCR</name>
<dbReference type="InterPro" id="IPR036278">
    <property type="entry name" value="Sialidase_sf"/>
</dbReference>
<dbReference type="SUPFAM" id="SSF49899">
    <property type="entry name" value="Concanavalin A-like lectins/glucanases"/>
    <property type="match status" value="1"/>
</dbReference>
<dbReference type="AlphaFoldDB" id="K2N0J3"/>
<dbReference type="InterPro" id="IPR013320">
    <property type="entry name" value="ConA-like_dom_sf"/>
</dbReference>
<dbReference type="Pfam" id="PF13859">
    <property type="entry name" value="BNR_3"/>
    <property type="match status" value="1"/>
</dbReference>
<dbReference type="InterPro" id="IPR022144">
    <property type="entry name" value="DUF3676"/>
</dbReference>
<protein>
    <submittedName>
        <fullName evidence="5">Trans-sialidase, putative</fullName>
    </submittedName>
</protein>
<feature type="domain" description="DUF3676" evidence="2">
    <location>
        <begin position="731"/>
        <end position="883"/>
    </location>
</feature>
<dbReference type="Pfam" id="PF22925">
    <property type="entry name" value="TS_C"/>
    <property type="match status" value="1"/>
</dbReference>
<dbReference type="PRINTS" id="PR01803">
    <property type="entry name" value="TCSIALIDASE"/>
</dbReference>
<dbReference type="GO" id="GO:0004308">
    <property type="term" value="F:exo-alpha-sialidase activity"/>
    <property type="evidence" value="ECO:0007669"/>
    <property type="project" value="InterPro"/>
</dbReference>
<dbReference type="InterPro" id="IPR055239">
    <property type="entry name" value="TS_C"/>
</dbReference>
<feature type="compositionally biased region" description="Basic and acidic residues" evidence="1">
    <location>
        <begin position="918"/>
        <end position="936"/>
    </location>
</feature>
<dbReference type="Pfam" id="PF12429">
    <property type="entry name" value="DUF3676"/>
    <property type="match status" value="1"/>
</dbReference>
<evidence type="ECO:0000313" key="6">
    <source>
        <dbReference type="Proteomes" id="UP000007350"/>
    </source>
</evidence>